<gene>
    <name evidence="1" type="ORF">CTOB1V02_LOCUS14374</name>
</gene>
<sequence length="99" mass="11014">MPCFFSGLLWVSCTYVLWVCFDFPALGQLMEALLLEVVACQIKSEAVVPVLVQLVGYCPLLREILVDAISVVECKISLTEDKDQKSRLIAFLNESQSVS</sequence>
<proteinExistence type="predicted"/>
<dbReference type="AlphaFoldDB" id="A0A7R8WR15"/>
<reference evidence="1" key="1">
    <citation type="submission" date="2020-11" db="EMBL/GenBank/DDBJ databases">
        <authorList>
            <person name="Tran Van P."/>
        </authorList>
    </citation>
    <scope>NUCLEOTIDE SEQUENCE</scope>
</reference>
<organism evidence="1">
    <name type="scientific">Cyprideis torosa</name>
    <dbReference type="NCBI Taxonomy" id="163714"/>
    <lineage>
        <taxon>Eukaryota</taxon>
        <taxon>Metazoa</taxon>
        <taxon>Ecdysozoa</taxon>
        <taxon>Arthropoda</taxon>
        <taxon>Crustacea</taxon>
        <taxon>Oligostraca</taxon>
        <taxon>Ostracoda</taxon>
        <taxon>Podocopa</taxon>
        <taxon>Podocopida</taxon>
        <taxon>Cytherocopina</taxon>
        <taxon>Cytheroidea</taxon>
        <taxon>Cytherideidae</taxon>
        <taxon>Cyprideis</taxon>
    </lineage>
</organism>
<name>A0A7R8WR15_9CRUS</name>
<dbReference type="EMBL" id="OB679956">
    <property type="protein sequence ID" value="CAD7236559.1"/>
    <property type="molecule type" value="Genomic_DNA"/>
</dbReference>
<accession>A0A7R8WR15</accession>
<protein>
    <submittedName>
        <fullName evidence="1">Uncharacterized protein</fullName>
    </submittedName>
</protein>
<evidence type="ECO:0000313" key="1">
    <source>
        <dbReference type="EMBL" id="CAD7236559.1"/>
    </source>
</evidence>